<protein>
    <submittedName>
        <fullName evidence="1">Uncharacterized protein</fullName>
    </submittedName>
</protein>
<dbReference type="OrthoDB" id="2506499at2759"/>
<reference evidence="1 2" key="1">
    <citation type="submission" date="2015-08" db="EMBL/GenBank/DDBJ databases">
        <title>Next Generation Sequencing and Analysis of the Genome of Puccinia sorghi L Schw, the Causal Agent of Maize Common Rust.</title>
        <authorList>
            <person name="Rochi L."/>
            <person name="Burguener G."/>
            <person name="Darino M."/>
            <person name="Turjanski A."/>
            <person name="Kreff E."/>
            <person name="Dieguez M.J."/>
            <person name="Sacco F."/>
        </authorList>
    </citation>
    <scope>NUCLEOTIDE SEQUENCE [LARGE SCALE GENOMIC DNA]</scope>
    <source>
        <strain evidence="1 2">RO10H11247</strain>
    </source>
</reference>
<evidence type="ECO:0000313" key="1">
    <source>
        <dbReference type="EMBL" id="KNZ48232.1"/>
    </source>
</evidence>
<dbReference type="VEuPathDB" id="FungiDB:VP01_5811g1"/>
<accession>A0A0L6UIX1</accession>
<comment type="caution">
    <text evidence="1">The sequence shown here is derived from an EMBL/GenBank/DDBJ whole genome shotgun (WGS) entry which is preliminary data.</text>
</comment>
<organism evidence="1 2">
    <name type="scientific">Puccinia sorghi</name>
    <dbReference type="NCBI Taxonomy" id="27349"/>
    <lineage>
        <taxon>Eukaryota</taxon>
        <taxon>Fungi</taxon>
        <taxon>Dikarya</taxon>
        <taxon>Basidiomycota</taxon>
        <taxon>Pucciniomycotina</taxon>
        <taxon>Pucciniomycetes</taxon>
        <taxon>Pucciniales</taxon>
        <taxon>Pucciniaceae</taxon>
        <taxon>Puccinia</taxon>
    </lineage>
</organism>
<dbReference type="Proteomes" id="UP000037035">
    <property type="component" value="Unassembled WGS sequence"/>
</dbReference>
<proteinExistence type="predicted"/>
<keyword evidence="2" id="KW-1185">Reference proteome</keyword>
<dbReference type="EMBL" id="LAVV01011065">
    <property type="protein sequence ID" value="KNZ48232.1"/>
    <property type="molecule type" value="Genomic_DNA"/>
</dbReference>
<sequence length="139" mass="15845">MEMLLFLFSGKKFNNTIIHNGNVIISVLKLPNNDVIHRYLMQKQKSRCLIICLKITTQKEGEGENLEVLDARSFLMAIWQIQRNAAPGKSGVLAIHLKKLLEVECQLQISKDWEGGPSKKYGENLYKTPLDYSVVALDR</sequence>
<name>A0A0L6UIX1_9BASI</name>
<gene>
    <name evidence="1" type="ORF">VP01_5811g1</name>
</gene>
<evidence type="ECO:0000313" key="2">
    <source>
        <dbReference type="Proteomes" id="UP000037035"/>
    </source>
</evidence>
<dbReference type="AlphaFoldDB" id="A0A0L6UIX1"/>